<reference evidence="1 2" key="1">
    <citation type="submission" date="2023-01" db="EMBL/GenBank/DDBJ databases">
        <title>Analysis of 21 Apiospora genomes using comparative genomics revels a genus with tremendous synthesis potential of carbohydrate active enzymes and secondary metabolites.</title>
        <authorList>
            <person name="Sorensen T."/>
        </authorList>
    </citation>
    <scope>NUCLEOTIDE SEQUENCE [LARGE SCALE GENOMIC DNA]</scope>
    <source>
        <strain evidence="1 2">CBS 117206</strain>
    </source>
</reference>
<dbReference type="EMBL" id="JAQQWP010000007">
    <property type="protein sequence ID" value="KAK8109553.1"/>
    <property type="molecule type" value="Genomic_DNA"/>
</dbReference>
<dbReference type="SUPFAM" id="SSF52540">
    <property type="entry name" value="P-loop containing nucleoside triphosphate hydrolases"/>
    <property type="match status" value="1"/>
</dbReference>
<gene>
    <name evidence="1" type="ORF">PG999_007690</name>
</gene>
<organism evidence="1 2">
    <name type="scientific">Apiospora kogelbergensis</name>
    <dbReference type="NCBI Taxonomy" id="1337665"/>
    <lineage>
        <taxon>Eukaryota</taxon>
        <taxon>Fungi</taxon>
        <taxon>Dikarya</taxon>
        <taxon>Ascomycota</taxon>
        <taxon>Pezizomycotina</taxon>
        <taxon>Sordariomycetes</taxon>
        <taxon>Xylariomycetidae</taxon>
        <taxon>Amphisphaeriales</taxon>
        <taxon>Apiosporaceae</taxon>
        <taxon>Apiospora</taxon>
    </lineage>
</organism>
<evidence type="ECO:0000313" key="2">
    <source>
        <dbReference type="Proteomes" id="UP001392437"/>
    </source>
</evidence>
<protein>
    <submittedName>
        <fullName evidence="1">Uncharacterized protein</fullName>
    </submittedName>
</protein>
<dbReference type="InterPro" id="IPR027417">
    <property type="entry name" value="P-loop_NTPase"/>
</dbReference>
<evidence type="ECO:0000313" key="1">
    <source>
        <dbReference type="EMBL" id="KAK8109553.1"/>
    </source>
</evidence>
<proteinExistence type="predicted"/>
<dbReference type="Proteomes" id="UP001392437">
    <property type="component" value="Unassembled WGS sequence"/>
</dbReference>
<dbReference type="AlphaFoldDB" id="A0AAW0QR33"/>
<keyword evidence="2" id="KW-1185">Reference proteome</keyword>
<name>A0AAW0QR33_9PEZI</name>
<accession>A0AAW0QR33</accession>
<dbReference type="Gene3D" id="3.40.50.300">
    <property type="entry name" value="P-loop containing nucleotide triphosphate hydrolases"/>
    <property type="match status" value="1"/>
</dbReference>
<comment type="caution">
    <text evidence="1">The sequence shown here is derived from an EMBL/GenBank/DDBJ whole genome shotgun (WGS) entry which is preliminary data.</text>
</comment>
<sequence length="196" mass="21583">MVPRKTLTFLGAVGSGKKTLIGNFIWKTGPNMLIVEKLEKNGIRRLDQIQPFAEQNSIELAVDLSPYAYYIVEASKEPDVLLWVVDANALDGGEASRKELVSSLSNGSVRPKDRLLILVNKIDQMEWSEAAFSPLAVRFRDLDGLPSKTYIIPVSGFHGANLVEVPQDVEWMNRDSTVDSNVAGIVLGKCLADLLL</sequence>